<dbReference type="InterPro" id="IPR016024">
    <property type="entry name" value="ARM-type_fold"/>
</dbReference>
<sequence length="956" mass="104498">LLTTTKLTMIPIAPIQLRIFQSSGMTDSKYFTTTKKGEIFELKSELNNDKKEKKKEAVKKVIASMTVGKDVSALFPDVVNCMQTDNLELKKLVYLYLMNYAKSQPDMAIMAVNTFVKDCEDTNPLIRALAVRTMGCIRVDKITEYLCEPLRKCLKDEDPYVRKTAAVCVAKLYDISSSMVEDQGFLDQLKDLLSDSNPMVVANAVAALSEINEASASGQPLVEMNSATINKLLTALNECTEWGQVFILDSLANYTPKDEREAQSICERITPRLAHANAAVVLSAIKVLMKLLEILAGDADFCAMLTKKLAPPLVTLLSSEPEVQYVALRNINLIVQKRPDILKHEMKVFFVKYNDPIYVKLEKLDIMIRLANQSNIAQVLSELKEYATEVDVDFVRKAVRAIGRCAIKVEPSAERCVSTLLDLIQTKVNYVVQEAIVVIKDIFRKYPNKYESIISTLCENLDTLDEPEARASMVWIIGEYAERIDNADELLDSFLEGFQDENAQVQLQLLTAVVKLFLKRPADTQELVQHVLSLATQDSDNPDLRDRGFIYWRLLSTDPAAAKEVVLADKPLISEETDLLEPTLLDELICHISSLASVYHKPPTAFVEGRGAGVRKSLPNRSASSAGEESSASVPEATVIPNQESLIGDLLSMDIGAPAAPAAPAPTNSNVDLLGGGLDILLGGGPANDTAATAAAAAPVTAGSSAAGGLLGDIFGIGPVSSTNLIQIPKITWLPADKGKGLEIQGTFSRRAGLVYMDMTFTNKAMQAMTGFAIQLNKNSFGLVPSAPLQVAPLQPSQSAETSLPLGTTGQVQRMEPLNNLQVAIKNNVDIFYFACLVHGNVLFVEDGQLDKRVFLTTWKEIPAANEVQYNLHGIIGTADTVAAKMTANNIFTIAKRNVEGQDMLYQSLKLTNNIWVLLELKLSPGSSDATLSLKSRSVEVGPIIFAAYEQIIRSP</sequence>
<dbReference type="Gene3D" id="1.25.10.10">
    <property type="entry name" value="Leucine-rich Repeat Variant"/>
    <property type="match status" value="1"/>
</dbReference>
<dbReference type="FunFam" id="1.25.10.10:FF:002056">
    <property type="entry name" value="AP complex subunit beta"/>
    <property type="match status" value="1"/>
</dbReference>
<feature type="domain" description="Clathrin adaptor alpha/beta/gamma-adaptin appendage Ig-like subdomain" evidence="7">
    <location>
        <begin position="726"/>
        <end position="835"/>
    </location>
</feature>
<dbReference type="SUPFAM" id="SSF49348">
    <property type="entry name" value="Clathrin adaptor appendage domain"/>
    <property type="match status" value="1"/>
</dbReference>
<keyword evidence="4" id="KW-0472">Membrane</keyword>
<dbReference type="SMART" id="SM00809">
    <property type="entry name" value="Alpha_adaptinC2"/>
    <property type="match status" value="1"/>
</dbReference>
<dbReference type="AlphaFoldDB" id="A0A182IME7"/>
<dbReference type="InterPro" id="IPR015151">
    <property type="entry name" value="B-adaptin_app_sub_C"/>
</dbReference>
<dbReference type="Gene3D" id="3.30.310.10">
    <property type="entry name" value="TATA-Binding Protein"/>
    <property type="match status" value="1"/>
</dbReference>
<dbReference type="Gene3D" id="2.60.40.1150">
    <property type="match status" value="1"/>
</dbReference>
<dbReference type="GO" id="GO:0016192">
    <property type="term" value="P:vesicle-mediated transport"/>
    <property type="evidence" value="ECO:0007669"/>
    <property type="project" value="InterPro"/>
</dbReference>
<dbReference type="FunFam" id="2.60.40.1150:FF:000001">
    <property type="entry name" value="AP complex subunit beta"/>
    <property type="match status" value="1"/>
</dbReference>
<dbReference type="InterPro" id="IPR013037">
    <property type="entry name" value="Clathrin_b-adaptin_app_Ig-like"/>
</dbReference>
<feature type="domain" description="Beta-adaptin appendage C-terminal subdomain" evidence="8">
    <location>
        <begin position="844"/>
        <end position="954"/>
    </location>
</feature>
<dbReference type="FunFam" id="1.25.10.10:FF:001508">
    <property type="entry name" value="AP-2 complex subunit beta-like Protein"/>
    <property type="match status" value="1"/>
</dbReference>
<protein>
    <submittedName>
        <fullName evidence="9">Uncharacterized protein</fullName>
    </submittedName>
</protein>
<evidence type="ECO:0000256" key="5">
    <source>
        <dbReference type="ARBA" id="ARBA00029433"/>
    </source>
</evidence>
<dbReference type="InterPro" id="IPR008152">
    <property type="entry name" value="Clathrin_a/b/g-adaptin_app_Ig"/>
</dbReference>
<dbReference type="InterPro" id="IPR009028">
    <property type="entry name" value="Coatomer/calthrin_app_sub_C"/>
</dbReference>
<proteinExistence type="inferred from homology"/>
<dbReference type="Pfam" id="PF09066">
    <property type="entry name" value="B2-adapt-app_C"/>
    <property type="match status" value="1"/>
</dbReference>
<dbReference type="InterPro" id="IPR012295">
    <property type="entry name" value="TBP_dom_sf"/>
</dbReference>
<evidence type="ECO:0000256" key="3">
    <source>
        <dbReference type="ARBA" id="ARBA00022927"/>
    </source>
</evidence>
<comment type="subcellular location">
    <subcellularLocation>
        <location evidence="5">Endomembrane system</location>
        <topology evidence="5">Peripheral membrane protein</topology>
        <orientation evidence="5">Cytoplasmic side</orientation>
    </subcellularLocation>
</comment>
<name>A0A182IME7_ANOAO</name>
<dbReference type="VEuPathDB" id="VectorBase:AATE001887"/>
<dbReference type="EnsemblMetazoa" id="AATE001887-RA">
    <property type="protein sequence ID" value="AATE001887-PA.1"/>
    <property type="gene ID" value="AATE001887"/>
</dbReference>
<dbReference type="SUPFAM" id="SSF55711">
    <property type="entry name" value="Subdomain of clathrin and coatomer appendage domain"/>
    <property type="match status" value="1"/>
</dbReference>
<dbReference type="FunFam" id="3.30.310.10:FF:000003">
    <property type="entry name" value="AP complex subunit beta"/>
    <property type="match status" value="1"/>
</dbReference>
<dbReference type="PANTHER" id="PTHR11134">
    <property type="entry name" value="ADAPTOR COMPLEX SUBUNIT BETA FAMILY MEMBER"/>
    <property type="match status" value="1"/>
</dbReference>
<evidence type="ECO:0000259" key="7">
    <source>
        <dbReference type="SMART" id="SM00809"/>
    </source>
</evidence>
<dbReference type="InterPro" id="IPR011989">
    <property type="entry name" value="ARM-like"/>
</dbReference>
<evidence type="ECO:0000256" key="4">
    <source>
        <dbReference type="ARBA" id="ARBA00023136"/>
    </source>
</evidence>
<comment type="similarity">
    <text evidence="1">Belongs to the adaptor complexes large subunit family.</text>
</comment>
<dbReference type="SUPFAM" id="SSF48371">
    <property type="entry name" value="ARM repeat"/>
    <property type="match status" value="1"/>
</dbReference>
<feature type="compositionally biased region" description="Low complexity" evidence="6">
    <location>
        <begin position="622"/>
        <end position="637"/>
    </location>
</feature>
<feature type="region of interest" description="Disordered" evidence="6">
    <location>
        <begin position="617"/>
        <end position="638"/>
    </location>
</feature>
<dbReference type="InterPro" id="IPR002553">
    <property type="entry name" value="Clathrin/coatomer_adapt-like_N"/>
</dbReference>
<dbReference type="SMART" id="SM01020">
    <property type="entry name" value="B2-adapt-app_C"/>
    <property type="match status" value="1"/>
</dbReference>
<keyword evidence="2" id="KW-0813">Transport</keyword>
<dbReference type="GO" id="GO:0030131">
    <property type="term" value="C:clathrin adaptor complex"/>
    <property type="evidence" value="ECO:0007669"/>
    <property type="project" value="InterPro"/>
</dbReference>
<keyword evidence="3" id="KW-0653">Protein transport</keyword>
<evidence type="ECO:0000256" key="6">
    <source>
        <dbReference type="SAM" id="MobiDB-lite"/>
    </source>
</evidence>
<evidence type="ECO:0000256" key="2">
    <source>
        <dbReference type="ARBA" id="ARBA00022448"/>
    </source>
</evidence>
<accession>A0A182IME7</accession>
<dbReference type="Pfam" id="PF02883">
    <property type="entry name" value="Alpha_adaptinC2"/>
    <property type="match status" value="1"/>
</dbReference>
<dbReference type="STRING" id="41427.A0A182IME7"/>
<dbReference type="InterPro" id="IPR026739">
    <property type="entry name" value="AP_beta"/>
</dbReference>
<dbReference type="InterPro" id="IPR013041">
    <property type="entry name" value="Clathrin_app_Ig-like_sf"/>
</dbReference>
<dbReference type="GO" id="GO:0012505">
    <property type="term" value="C:endomembrane system"/>
    <property type="evidence" value="ECO:0007669"/>
    <property type="project" value="UniProtKB-SubCell"/>
</dbReference>
<reference evidence="9" key="1">
    <citation type="submission" date="2022-08" db="UniProtKB">
        <authorList>
            <consortium name="EnsemblMetazoa"/>
        </authorList>
    </citation>
    <scope>IDENTIFICATION</scope>
    <source>
        <strain evidence="9">EBRO</strain>
    </source>
</reference>
<dbReference type="Pfam" id="PF01602">
    <property type="entry name" value="Adaptin_N"/>
    <property type="match status" value="1"/>
</dbReference>
<organism evidence="9">
    <name type="scientific">Anopheles atroparvus</name>
    <name type="common">European mosquito</name>
    <dbReference type="NCBI Taxonomy" id="41427"/>
    <lineage>
        <taxon>Eukaryota</taxon>
        <taxon>Metazoa</taxon>
        <taxon>Ecdysozoa</taxon>
        <taxon>Arthropoda</taxon>
        <taxon>Hexapoda</taxon>
        <taxon>Insecta</taxon>
        <taxon>Pterygota</taxon>
        <taxon>Neoptera</taxon>
        <taxon>Endopterygota</taxon>
        <taxon>Diptera</taxon>
        <taxon>Nematocera</taxon>
        <taxon>Culicoidea</taxon>
        <taxon>Culicidae</taxon>
        <taxon>Anophelinae</taxon>
        <taxon>Anopheles</taxon>
    </lineage>
</organism>
<evidence type="ECO:0000259" key="8">
    <source>
        <dbReference type="SMART" id="SM01020"/>
    </source>
</evidence>
<evidence type="ECO:0000256" key="1">
    <source>
        <dbReference type="ARBA" id="ARBA00006613"/>
    </source>
</evidence>
<evidence type="ECO:0000313" key="9">
    <source>
        <dbReference type="EnsemblMetazoa" id="AATE001887-PA.1"/>
    </source>
</evidence>
<dbReference type="GO" id="GO:0006886">
    <property type="term" value="P:intracellular protein transport"/>
    <property type="evidence" value="ECO:0007669"/>
    <property type="project" value="InterPro"/>
</dbReference>